<evidence type="ECO:0000313" key="1">
    <source>
        <dbReference type="EMBL" id="QEG21734.1"/>
    </source>
</evidence>
<organism evidence="1 2">
    <name type="scientific">Mariniblastus fucicola</name>
    <dbReference type="NCBI Taxonomy" id="980251"/>
    <lineage>
        <taxon>Bacteria</taxon>
        <taxon>Pseudomonadati</taxon>
        <taxon>Planctomycetota</taxon>
        <taxon>Planctomycetia</taxon>
        <taxon>Pirellulales</taxon>
        <taxon>Pirellulaceae</taxon>
        <taxon>Mariniblastus</taxon>
    </lineage>
</organism>
<sequence>MSKVQIFDKPLCCSTGVCGPQVDPVLPQFASDLEWLKSQGHDVQRFNLAQEPQAFTANSQVQKLLADEGVDCLPLILIDDRLVSRSDYPSRDNLALWTGTELKKASLPVATDGDCCGGTGCC</sequence>
<dbReference type="GO" id="GO:0003677">
    <property type="term" value="F:DNA binding"/>
    <property type="evidence" value="ECO:0007669"/>
    <property type="project" value="InterPro"/>
</dbReference>
<dbReference type="KEGG" id="mff:MFFC18_15930"/>
<dbReference type="Pfam" id="PF06953">
    <property type="entry name" value="ArsD"/>
    <property type="match status" value="1"/>
</dbReference>
<dbReference type="STRING" id="980251.GCA_001642875_03194"/>
<dbReference type="NCBIfam" id="NF033727">
    <property type="entry name" value="chaperon_ArsD"/>
    <property type="match status" value="1"/>
</dbReference>
<name>A0A5B9P641_9BACT</name>
<dbReference type="Proteomes" id="UP000322214">
    <property type="component" value="Chromosome"/>
</dbReference>
<dbReference type="GO" id="GO:0045892">
    <property type="term" value="P:negative regulation of DNA-templated transcription"/>
    <property type="evidence" value="ECO:0007669"/>
    <property type="project" value="InterPro"/>
</dbReference>
<dbReference type="InterPro" id="IPR010712">
    <property type="entry name" value="Arsenical-R_ArsD"/>
</dbReference>
<dbReference type="Gene3D" id="3.40.30.10">
    <property type="entry name" value="Glutaredoxin"/>
    <property type="match status" value="1"/>
</dbReference>
<dbReference type="EMBL" id="CP042912">
    <property type="protein sequence ID" value="QEG21734.1"/>
    <property type="molecule type" value="Genomic_DNA"/>
</dbReference>
<evidence type="ECO:0000313" key="2">
    <source>
        <dbReference type="Proteomes" id="UP000322214"/>
    </source>
</evidence>
<reference evidence="1 2" key="1">
    <citation type="submission" date="2019-08" db="EMBL/GenBank/DDBJ databases">
        <title>Deep-cultivation of Planctomycetes and their phenomic and genomic characterization uncovers novel biology.</title>
        <authorList>
            <person name="Wiegand S."/>
            <person name="Jogler M."/>
            <person name="Boedeker C."/>
            <person name="Pinto D."/>
            <person name="Vollmers J."/>
            <person name="Rivas-Marin E."/>
            <person name="Kohn T."/>
            <person name="Peeters S.H."/>
            <person name="Heuer A."/>
            <person name="Rast P."/>
            <person name="Oberbeckmann S."/>
            <person name="Bunk B."/>
            <person name="Jeske O."/>
            <person name="Meyerdierks A."/>
            <person name="Storesund J.E."/>
            <person name="Kallscheuer N."/>
            <person name="Luecker S."/>
            <person name="Lage O.M."/>
            <person name="Pohl T."/>
            <person name="Merkel B.J."/>
            <person name="Hornburger P."/>
            <person name="Mueller R.-W."/>
            <person name="Bruemmer F."/>
            <person name="Labrenz M."/>
            <person name="Spormann A.M."/>
            <person name="Op den Camp H."/>
            <person name="Overmann J."/>
            <person name="Amann R."/>
            <person name="Jetten M.S.M."/>
            <person name="Mascher T."/>
            <person name="Medema M.H."/>
            <person name="Devos D.P."/>
            <person name="Kaster A.-K."/>
            <person name="Ovreas L."/>
            <person name="Rohde M."/>
            <person name="Galperin M.Y."/>
            <person name="Jogler C."/>
        </authorList>
    </citation>
    <scope>NUCLEOTIDE SEQUENCE [LARGE SCALE GENOMIC DNA]</scope>
    <source>
        <strain evidence="1 2">FC18</strain>
    </source>
</reference>
<gene>
    <name evidence="1" type="primary">arsD</name>
    <name evidence="1" type="ORF">MFFC18_15930</name>
</gene>
<proteinExistence type="predicted"/>
<protein>
    <submittedName>
        <fullName evidence="1">Arsenical resistance operon trans-acting repressor ArsD</fullName>
    </submittedName>
</protein>
<dbReference type="AlphaFoldDB" id="A0A5B9P641"/>
<keyword evidence="2" id="KW-1185">Reference proteome</keyword>
<dbReference type="RefSeq" id="WP_075085417.1">
    <property type="nucleotide sequence ID" value="NZ_CP042912.1"/>
</dbReference>
<dbReference type="OrthoDB" id="9801358at2"/>
<accession>A0A5B9P641</accession>
<dbReference type="GO" id="GO:0046685">
    <property type="term" value="P:response to arsenic-containing substance"/>
    <property type="evidence" value="ECO:0007669"/>
    <property type="project" value="InterPro"/>
</dbReference>